<sequence length="370" mass="38625">MSDAALDISLLPPQFATAVAAIHKAVADPTLRAPVWGIVCGSGLSGLAASLVDKVEVPYSQIPGFAHSSVAGHGSALAFGYLVSADNPDKRVPVVACLGRFHYYEGYALDQVVFPVRVMRCLGVQAVVITNAAGAINPKFEVGTIVALHDHISLPSLTASNPLIGPNLVFGPRFPPLSNAYDVPLRMALFRAAKKLNLLGASLPKSDTSAISEGVNHTAAVVANASDPNAEAAPNSTAASSVANSVQEGTYAWALGPTYESRAECRFLLAAGADCVGMSTVPEVIAATHAGMRVLVLSLMTNKVVVSPYFDCRAALAEEKEGAGEVDVGKAVAAKEKAEAANHEEVLEVGRRRANDMRQLVETVICETEL</sequence>
<comment type="similarity">
    <text evidence="2">Belongs to the PNP/MTAP phosphorylase family.</text>
</comment>
<dbReference type="InterPro" id="IPR000845">
    <property type="entry name" value="Nucleoside_phosphorylase_d"/>
</dbReference>
<dbReference type="PANTHER" id="PTHR11904:SF9">
    <property type="entry name" value="PURINE NUCLEOSIDE PHOSPHORYLASE-RELATED"/>
    <property type="match status" value="1"/>
</dbReference>
<dbReference type="GO" id="GO:0009116">
    <property type="term" value="P:nucleoside metabolic process"/>
    <property type="evidence" value="ECO:0007669"/>
    <property type="project" value="InterPro"/>
</dbReference>
<dbReference type="EMBL" id="LWDF02000076">
    <property type="protein sequence ID" value="KAE8258278.1"/>
    <property type="molecule type" value="Genomic_DNA"/>
</dbReference>
<reference evidence="8" key="2">
    <citation type="journal article" date="2019" name="IMA Fungus">
        <title>Genome sequencing and comparison of five Tilletia species to identify candidate genes for the detection of regulated species infecting wheat.</title>
        <authorList>
            <person name="Nguyen H.D.T."/>
            <person name="Sultana T."/>
            <person name="Kesanakurti P."/>
            <person name="Hambleton S."/>
        </authorList>
    </citation>
    <scope>NUCLEOTIDE SEQUENCE</scope>
    <source>
        <strain evidence="8">DAOMC 236416</strain>
    </source>
</reference>
<feature type="domain" description="Nucleoside phosphorylase" evidence="7">
    <location>
        <begin position="37"/>
        <end position="365"/>
    </location>
</feature>
<evidence type="ECO:0000256" key="1">
    <source>
        <dbReference type="ARBA" id="ARBA00005058"/>
    </source>
</evidence>
<comment type="caution">
    <text evidence="8">The sequence shown here is derived from an EMBL/GenBank/DDBJ whole genome shotgun (WGS) entry which is preliminary data.</text>
</comment>
<comment type="pathway">
    <text evidence="1">Purine metabolism; purine nucleoside salvage.</text>
</comment>
<dbReference type="OrthoDB" id="10261782at2759"/>
<dbReference type="UniPathway" id="UPA00606"/>
<organism evidence="8 9">
    <name type="scientific">Tilletia indica</name>
    <dbReference type="NCBI Taxonomy" id="43049"/>
    <lineage>
        <taxon>Eukaryota</taxon>
        <taxon>Fungi</taxon>
        <taxon>Dikarya</taxon>
        <taxon>Basidiomycota</taxon>
        <taxon>Ustilaginomycotina</taxon>
        <taxon>Exobasidiomycetes</taxon>
        <taxon>Tilletiales</taxon>
        <taxon>Tilletiaceae</taxon>
        <taxon>Tilletia</taxon>
    </lineage>
</organism>
<keyword evidence="4" id="KW-0328">Glycosyltransferase</keyword>
<dbReference type="InterPro" id="IPR011268">
    <property type="entry name" value="Purine_phosphorylase"/>
</dbReference>
<dbReference type="Gene3D" id="3.40.50.1580">
    <property type="entry name" value="Nucleoside phosphorylase domain"/>
    <property type="match status" value="1"/>
</dbReference>
<dbReference type="EC" id="2.4.2.1" evidence="3"/>
<evidence type="ECO:0000256" key="6">
    <source>
        <dbReference type="ARBA" id="ARBA00031036"/>
    </source>
</evidence>
<gene>
    <name evidence="8" type="ORF">A4X13_0g1786</name>
</gene>
<dbReference type="Pfam" id="PF01048">
    <property type="entry name" value="PNP_UDP_1"/>
    <property type="match status" value="1"/>
</dbReference>
<evidence type="ECO:0000313" key="8">
    <source>
        <dbReference type="EMBL" id="KAE8258278.1"/>
    </source>
</evidence>
<evidence type="ECO:0000256" key="5">
    <source>
        <dbReference type="ARBA" id="ARBA00022679"/>
    </source>
</evidence>
<evidence type="ECO:0000256" key="2">
    <source>
        <dbReference type="ARBA" id="ARBA00006751"/>
    </source>
</evidence>
<dbReference type="CDD" id="cd09009">
    <property type="entry name" value="PNP-EcPNPII_like"/>
    <property type="match status" value="1"/>
</dbReference>
<dbReference type="SUPFAM" id="SSF53167">
    <property type="entry name" value="Purine and uridine phosphorylases"/>
    <property type="match status" value="1"/>
</dbReference>
<dbReference type="PANTHER" id="PTHR11904">
    <property type="entry name" value="METHYLTHIOADENOSINE/PURINE NUCLEOSIDE PHOSPHORYLASE"/>
    <property type="match status" value="1"/>
</dbReference>
<proteinExistence type="inferred from homology"/>
<keyword evidence="9" id="KW-1185">Reference proteome</keyword>
<dbReference type="Proteomes" id="UP000077521">
    <property type="component" value="Unassembled WGS sequence"/>
</dbReference>
<dbReference type="AlphaFoldDB" id="A0A177TNW3"/>
<keyword evidence="5" id="KW-0808">Transferase</keyword>
<accession>A0A177TNW3</accession>
<evidence type="ECO:0000259" key="7">
    <source>
        <dbReference type="Pfam" id="PF01048"/>
    </source>
</evidence>
<dbReference type="GO" id="GO:0005737">
    <property type="term" value="C:cytoplasm"/>
    <property type="evidence" value="ECO:0007669"/>
    <property type="project" value="TreeGrafter"/>
</dbReference>
<reference evidence="8" key="1">
    <citation type="submission" date="2016-04" db="EMBL/GenBank/DDBJ databases">
        <authorList>
            <person name="Nguyen H.D."/>
            <person name="Samba Siva P."/>
            <person name="Cullis J."/>
            <person name="Levesque C.A."/>
            <person name="Hambleton S."/>
        </authorList>
    </citation>
    <scope>NUCLEOTIDE SEQUENCE</scope>
    <source>
        <strain evidence="8">DAOMC 236416</strain>
    </source>
</reference>
<dbReference type="GO" id="GO:0004731">
    <property type="term" value="F:purine-nucleoside phosphorylase activity"/>
    <property type="evidence" value="ECO:0007669"/>
    <property type="project" value="UniProtKB-EC"/>
</dbReference>
<evidence type="ECO:0000256" key="4">
    <source>
        <dbReference type="ARBA" id="ARBA00022676"/>
    </source>
</evidence>
<dbReference type="InterPro" id="IPR035994">
    <property type="entry name" value="Nucleoside_phosphorylase_sf"/>
</dbReference>
<name>A0A177TNW3_9BASI</name>
<evidence type="ECO:0000256" key="3">
    <source>
        <dbReference type="ARBA" id="ARBA00011886"/>
    </source>
</evidence>
<protein>
    <recommendedName>
        <fullName evidence="3">purine-nucleoside phosphorylase</fullName>
        <ecNumber evidence="3">2.4.2.1</ecNumber>
    </recommendedName>
    <alternativeName>
        <fullName evidence="6">Inosine-guanosine phosphorylase</fullName>
    </alternativeName>
</protein>
<evidence type="ECO:0000313" key="9">
    <source>
        <dbReference type="Proteomes" id="UP000077521"/>
    </source>
</evidence>